<dbReference type="OrthoDB" id="9842324at2"/>
<dbReference type="Proteomes" id="UP000199073">
    <property type="component" value="Unassembled WGS sequence"/>
</dbReference>
<accession>A0A1H0Q4W3</accession>
<dbReference type="AlphaFoldDB" id="A0A1H0Q4W3"/>
<evidence type="ECO:0008006" key="3">
    <source>
        <dbReference type="Google" id="ProtNLM"/>
    </source>
</evidence>
<keyword evidence="2" id="KW-1185">Reference proteome</keyword>
<proteinExistence type="predicted"/>
<dbReference type="RefSeq" id="WP_092222050.1">
    <property type="nucleotide sequence ID" value="NZ_FNJI01000011.1"/>
</dbReference>
<evidence type="ECO:0000313" key="2">
    <source>
        <dbReference type="Proteomes" id="UP000199073"/>
    </source>
</evidence>
<organism evidence="1 2">
    <name type="scientific">Desulforhopalus singaporensis</name>
    <dbReference type="NCBI Taxonomy" id="91360"/>
    <lineage>
        <taxon>Bacteria</taxon>
        <taxon>Pseudomonadati</taxon>
        <taxon>Thermodesulfobacteriota</taxon>
        <taxon>Desulfobulbia</taxon>
        <taxon>Desulfobulbales</taxon>
        <taxon>Desulfocapsaceae</taxon>
        <taxon>Desulforhopalus</taxon>
    </lineage>
</organism>
<dbReference type="EMBL" id="FNJI01000011">
    <property type="protein sequence ID" value="SDP12160.1"/>
    <property type="molecule type" value="Genomic_DNA"/>
</dbReference>
<protein>
    <recommendedName>
        <fullName evidence="3">Antibiotic biosynthesis monooxygenase</fullName>
    </recommendedName>
</protein>
<evidence type="ECO:0000313" key="1">
    <source>
        <dbReference type="EMBL" id="SDP12160.1"/>
    </source>
</evidence>
<name>A0A1H0Q4W3_9BACT</name>
<sequence length="101" mass="11825">MIIHQREVAYSEDYEKFFQALVKAKSHLEKKFPEVSVELMYNLAGQRGWATIQTRYRSLADYERIDGEMDKDEEYVALLRSVIGDTGQLPTDQFFRVIETA</sequence>
<gene>
    <name evidence="1" type="ORF">SAMN05660330_01840</name>
</gene>
<reference evidence="1 2" key="1">
    <citation type="submission" date="2016-10" db="EMBL/GenBank/DDBJ databases">
        <authorList>
            <person name="de Groot N.N."/>
        </authorList>
    </citation>
    <scope>NUCLEOTIDE SEQUENCE [LARGE SCALE GENOMIC DNA]</scope>
    <source>
        <strain evidence="1 2">DSM 12130</strain>
    </source>
</reference>